<dbReference type="Gene3D" id="3.40.50.2300">
    <property type="match status" value="1"/>
</dbReference>
<dbReference type="RefSeq" id="WP_200392608.1">
    <property type="nucleotide sequence ID" value="NZ_JAENIO010000043.1"/>
</dbReference>
<sequence>MADLDILFVCTGNTCRSPMAEGLFRQAAEGKGYRVSSAGVSAYPGSPASRETVEILAQKGISLEGFGSRPVSEEILARASHVFCLTRSHLQILRQMFPEHEEKYYLVAEFAEIDGEVGKDISDPFGCGKEAYDQVARELEASIEGLMGALTAAEKRG</sequence>
<evidence type="ECO:0000259" key="7">
    <source>
        <dbReference type="SMART" id="SM00226"/>
    </source>
</evidence>
<dbReference type="PRINTS" id="PR00719">
    <property type="entry name" value="LMWPTPASE"/>
</dbReference>
<dbReference type="PANTHER" id="PTHR11717">
    <property type="entry name" value="LOW MOLECULAR WEIGHT PROTEIN TYROSINE PHOSPHATASE"/>
    <property type="match status" value="1"/>
</dbReference>
<keyword evidence="3" id="KW-0378">Hydrolase</keyword>
<evidence type="ECO:0000256" key="2">
    <source>
        <dbReference type="ARBA" id="ARBA00013064"/>
    </source>
</evidence>
<dbReference type="InterPro" id="IPR050438">
    <property type="entry name" value="LMW_PTPase"/>
</dbReference>
<keyword evidence="4" id="KW-0904">Protein phosphatase</keyword>
<dbReference type="AlphaFoldDB" id="A0A934VNL8"/>
<evidence type="ECO:0000256" key="1">
    <source>
        <dbReference type="ARBA" id="ARBA00011063"/>
    </source>
</evidence>
<name>A0A934VNL8_9BACT</name>
<comment type="similarity">
    <text evidence="1">Belongs to the low molecular weight phosphotyrosine protein phosphatase family.</text>
</comment>
<organism evidence="8 9">
    <name type="scientific">Roseibacillus ishigakijimensis</name>
    <dbReference type="NCBI Taxonomy" id="454146"/>
    <lineage>
        <taxon>Bacteria</taxon>
        <taxon>Pseudomonadati</taxon>
        <taxon>Verrucomicrobiota</taxon>
        <taxon>Verrucomicrobiia</taxon>
        <taxon>Verrucomicrobiales</taxon>
        <taxon>Verrucomicrobiaceae</taxon>
        <taxon>Roseibacillus</taxon>
    </lineage>
</organism>
<accession>A0A934VNL8</accession>
<dbReference type="Proteomes" id="UP000604083">
    <property type="component" value="Unassembled WGS sequence"/>
</dbReference>
<dbReference type="InterPro" id="IPR036196">
    <property type="entry name" value="Ptyr_pPase_sf"/>
</dbReference>
<dbReference type="InterPro" id="IPR023485">
    <property type="entry name" value="Ptyr_pPase"/>
</dbReference>
<feature type="active site" evidence="6">
    <location>
        <position position="16"/>
    </location>
</feature>
<dbReference type="SUPFAM" id="SSF52788">
    <property type="entry name" value="Phosphotyrosine protein phosphatases I"/>
    <property type="match status" value="1"/>
</dbReference>
<dbReference type="CDD" id="cd16344">
    <property type="entry name" value="LMWPAP"/>
    <property type="match status" value="1"/>
</dbReference>
<feature type="active site" description="Proton donor" evidence="6">
    <location>
        <position position="123"/>
    </location>
</feature>
<reference evidence="8" key="1">
    <citation type="submission" date="2021-01" db="EMBL/GenBank/DDBJ databases">
        <title>Modified the classification status of verrucomicrobia.</title>
        <authorList>
            <person name="Feng X."/>
        </authorList>
    </citation>
    <scope>NUCLEOTIDE SEQUENCE</scope>
    <source>
        <strain evidence="8">KCTC 12986</strain>
    </source>
</reference>
<feature type="active site" description="Nucleophile" evidence="6">
    <location>
        <position position="10"/>
    </location>
</feature>
<comment type="catalytic activity">
    <reaction evidence="5">
        <text>O-phospho-L-tyrosyl-[protein] + H2O = L-tyrosyl-[protein] + phosphate</text>
        <dbReference type="Rhea" id="RHEA:10684"/>
        <dbReference type="Rhea" id="RHEA-COMP:10136"/>
        <dbReference type="Rhea" id="RHEA-COMP:20101"/>
        <dbReference type="ChEBI" id="CHEBI:15377"/>
        <dbReference type="ChEBI" id="CHEBI:43474"/>
        <dbReference type="ChEBI" id="CHEBI:46858"/>
        <dbReference type="ChEBI" id="CHEBI:61978"/>
        <dbReference type="EC" id="3.1.3.48"/>
    </reaction>
</comment>
<feature type="domain" description="Phosphotyrosine protein phosphatase I" evidence="7">
    <location>
        <begin position="4"/>
        <end position="149"/>
    </location>
</feature>
<evidence type="ECO:0000313" key="8">
    <source>
        <dbReference type="EMBL" id="MBK1835175.1"/>
    </source>
</evidence>
<evidence type="ECO:0000313" key="9">
    <source>
        <dbReference type="Proteomes" id="UP000604083"/>
    </source>
</evidence>
<dbReference type="EMBL" id="JAENIO010000043">
    <property type="protein sequence ID" value="MBK1835175.1"/>
    <property type="molecule type" value="Genomic_DNA"/>
</dbReference>
<evidence type="ECO:0000256" key="3">
    <source>
        <dbReference type="ARBA" id="ARBA00022801"/>
    </source>
</evidence>
<proteinExistence type="inferred from homology"/>
<dbReference type="EC" id="3.1.3.48" evidence="2"/>
<dbReference type="InterPro" id="IPR017867">
    <property type="entry name" value="Tyr_phospatase_low_mol_wt"/>
</dbReference>
<evidence type="ECO:0000256" key="6">
    <source>
        <dbReference type="PIRSR" id="PIRSR617867-1"/>
    </source>
</evidence>
<protein>
    <recommendedName>
        <fullName evidence="2">protein-tyrosine-phosphatase</fullName>
        <ecNumber evidence="2">3.1.3.48</ecNumber>
    </recommendedName>
</protein>
<gene>
    <name evidence="8" type="ORF">JIN78_13985</name>
</gene>
<dbReference type="SMART" id="SM00226">
    <property type="entry name" value="LMWPc"/>
    <property type="match status" value="1"/>
</dbReference>
<evidence type="ECO:0000256" key="4">
    <source>
        <dbReference type="ARBA" id="ARBA00022912"/>
    </source>
</evidence>
<comment type="caution">
    <text evidence="8">The sequence shown here is derived from an EMBL/GenBank/DDBJ whole genome shotgun (WGS) entry which is preliminary data.</text>
</comment>
<evidence type="ECO:0000256" key="5">
    <source>
        <dbReference type="ARBA" id="ARBA00051722"/>
    </source>
</evidence>
<dbReference type="GO" id="GO:0004725">
    <property type="term" value="F:protein tyrosine phosphatase activity"/>
    <property type="evidence" value="ECO:0007669"/>
    <property type="project" value="UniProtKB-EC"/>
</dbReference>
<dbReference type="Pfam" id="PF01451">
    <property type="entry name" value="LMWPc"/>
    <property type="match status" value="1"/>
</dbReference>
<keyword evidence="9" id="KW-1185">Reference proteome</keyword>
<dbReference type="PANTHER" id="PTHR11717:SF31">
    <property type="entry name" value="LOW MOLECULAR WEIGHT PROTEIN-TYROSINE-PHOSPHATASE ETP-RELATED"/>
    <property type="match status" value="1"/>
</dbReference>